<accession>A0AAW1BUA5</accession>
<dbReference type="InterPro" id="IPR013961">
    <property type="entry name" value="RAI1"/>
</dbReference>
<feature type="domain" description="RAI1-like" evidence="6">
    <location>
        <begin position="102"/>
        <end position="439"/>
    </location>
</feature>
<evidence type="ECO:0000313" key="7">
    <source>
        <dbReference type="EMBL" id="KAK9405764.1"/>
    </source>
</evidence>
<organism evidence="7 8">
    <name type="scientific">Crotalus adamanteus</name>
    <name type="common">Eastern diamondback rattlesnake</name>
    <dbReference type="NCBI Taxonomy" id="8729"/>
    <lineage>
        <taxon>Eukaryota</taxon>
        <taxon>Metazoa</taxon>
        <taxon>Chordata</taxon>
        <taxon>Craniata</taxon>
        <taxon>Vertebrata</taxon>
        <taxon>Euteleostomi</taxon>
        <taxon>Lepidosauria</taxon>
        <taxon>Squamata</taxon>
        <taxon>Bifurcata</taxon>
        <taxon>Unidentata</taxon>
        <taxon>Episquamata</taxon>
        <taxon>Toxicofera</taxon>
        <taxon>Serpentes</taxon>
        <taxon>Colubroidea</taxon>
        <taxon>Viperidae</taxon>
        <taxon>Crotalinae</taxon>
        <taxon>Crotalus</taxon>
    </lineage>
</organism>
<keyword evidence="5" id="KW-0460">Magnesium</keyword>
<comment type="cofactor">
    <cofactor evidence="5">
        <name>Mg(2+)</name>
        <dbReference type="ChEBI" id="CHEBI:18420"/>
    </cofactor>
    <text evidence="5">Binds 2 magnesium ions.</text>
</comment>
<dbReference type="GO" id="GO:0110155">
    <property type="term" value="P:NAD-cap decapping"/>
    <property type="evidence" value="ECO:0007669"/>
    <property type="project" value="TreeGrafter"/>
</dbReference>
<dbReference type="GO" id="GO:0034353">
    <property type="term" value="F:mRNA 5'-diphosphatase activity"/>
    <property type="evidence" value="ECO:0007669"/>
    <property type="project" value="TreeGrafter"/>
</dbReference>
<dbReference type="EMBL" id="JAOTOJ010000002">
    <property type="protein sequence ID" value="KAK9405764.1"/>
    <property type="molecule type" value="Genomic_DNA"/>
</dbReference>
<reference evidence="7 8" key="1">
    <citation type="journal article" date="2024" name="Proc. Natl. Acad. Sci. U.S.A.">
        <title>The genetic regulatory architecture and epigenomic basis for age-related changes in rattlesnake venom.</title>
        <authorList>
            <person name="Hogan M.P."/>
            <person name="Holding M.L."/>
            <person name="Nystrom G.S."/>
            <person name="Colston T.J."/>
            <person name="Bartlett D.A."/>
            <person name="Mason A.J."/>
            <person name="Ellsworth S.A."/>
            <person name="Rautsaw R.M."/>
            <person name="Lawrence K.C."/>
            <person name="Strickland J.L."/>
            <person name="He B."/>
            <person name="Fraser P."/>
            <person name="Margres M.J."/>
            <person name="Gilbert D.M."/>
            <person name="Gibbs H.L."/>
            <person name="Parkinson C.L."/>
            <person name="Rokyta D.R."/>
        </authorList>
    </citation>
    <scope>NUCLEOTIDE SEQUENCE [LARGE SCALE GENOMIC DNA]</scope>
    <source>
        <strain evidence="7">DRR0105</strain>
    </source>
</reference>
<dbReference type="PANTHER" id="PTHR12395:SF9">
    <property type="entry name" value="DECAPPING AND EXORIBONUCLEASE PROTEIN"/>
    <property type="match status" value="1"/>
</dbReference>
<keyword evidence="5" id="KW-0378">Hydrolase</keyword>
<keyword evidence="8" id="KW-1185">Reference proteome</keyword>
<dbReference type="GO" id="GO:0004518">
    <property type="term" value="F:nuclease activity"/>
    <property type="evidence" value="ECO:0007669"/>
    <property type="project" value="UniProtKB-KW"/>
</dbReference>
<evidence type="ECO:0000256" key="5">
    <source>
        <dbReference type="RuleBase" id="RU367113"/>
    </source>
</evidence>
<keyword evidence="5" id="KW-0479">Metal-binding</keyword>
<comment type="function">
    <text evidence="5">Decapping enzyme for NAD-capped RNAs: specifically hydrolyzes the nicotinamide adenine dinucleotide (NAD) cap from a subset of RNAs by removing the entire NAD moiety from the 5'-end of an NAD-capped RNA.</text>
</comment>
<comment type="similarity">
    <text evidence="1 5">Belongs to the DXO/Dom3Z family.</text>
</comment>
<dbReference type="InterPro" id="IPR039039">
    <property type="entry name" value="RAI1-like_fam"/>
</dbReference>
<dbReference type="GO" id="GO:0046872">
    <property type="term" value="F:metal ion binding"/>
    <property type="evidence" value="ECO:0007669"/>
    <property type="project" value="UniProtKB-KW"/>
</dbReference>
<comment type="catalytic activity">
    <reaction evidence="4">
        <text>a 5'-end NAD(+)-phospho-ribonucleoside in snoRNA + H2O = a 5'-end phospho-ribonucleoside in snoRNA + NAD(+) + H(+)</text>
        <dbReference type="Rhea" id="RHEA:60892"/>
        <dbReference type="Rhea" id="RHEA-COMP:15699"/>
        <dbReference type="Rhea" id="RHEA-COMP:15700"/>
        <dbReference type="ChEBI" id="CHEBI:15377"/>
        <dbReference type="ChEBI" id="CHEBI:15378"/>
        <dbReference type="ChEBI" id="CHEBI:57540"/>
        <dbReference type="ChEBI" id="CHEBI:138282"/>
        <dbReference type="ChEBI" id="CHEBI:144029"/>
    </reaction>
    <physiologicalReaction direction="left-to-right" evidence="4">
        <dbReference type="Rhea" id="RHEA:60893"/>
    </physiologicalReaction>
</comment>
<keyword evidence="5" id="KW-0694">RNA-binding</keyword>
<evidence type="ECO:0000256" key="2">
    <source>
        <dbReference type="ARBA" id="ARBA00024458"/>
    </source>
</evidence>
<dbReference type="Pfam" id="PF08652">
    <property type="entry name" value="RAI1"/>
    <property type="match status" value="1"/>
</dbReference>
<dbReference type="GO" id="GO:0000956">
    <property type="term" value="P:nuclear-transcribed mRNA catabolic process"/>
    <property type="evidence" value="ECO:0007669"/>
    <property type="project" value="TreeGrafter"/>
</dbReference>
<dbReference type="GO" id="GO:0000166">
    <property type="term" value="F:nucleotide binding"/>
    <property type="evidence" value="ECO:0007669"/>
    <property type="project" value="UniProtKB-KW"/>
</dbReference>
<gene>
    <name evidence="7" type="ORF">NXF25_004538</name>
</gene>
<dbReference type="AlphaFoldDB" id="A0AAW1BUA5"/>
<evidence type="ECO:0000256" key="3">
    <source>
        <dbReference type="ARBA" id="ARBA00024564"/>
    </source>
</evidence>
<comment type="catalytic activity">
    <reaction evidence="3">
        <text>a 5'-end CoA-ribonucleoside in mRNA + H2O = 3'-dephospho-CoA + a 5'-end phospho-ribonucleoside in mRNA + H(+)</text>
        <dbReference type="Rhea" id="RHEA:67496"/>
        <dbReference type="Rhea" id="RHEA-COMP:15692"/>
        <dbReference type="Rhea" id="RHEA-COMP:17276"/>
        <dbReference type="ChEBI" id="CHEBI:15377"/>
        <dbReference type="ChEBI" id="CHEBI:15378"/>
        <dbReference type="ChEBI" id="CHEBI:57328"/>
        <dbReference type="ChEBI" id="CHEBI:138282"/>
        <dbReference type="ChEBI" id="CHEBI:172371"/>
    </reaction>
    <physiologicalReaction direction="left-to-right" evidence="3">
        <dbReference type="Rhea" id="RHEA:67497"/>
    </physiologicalReaction>
</comment>
<protein>
    <recommendedName>
        <fullName evidence="5">Decapping nuclease</fullName>
        <ecNumber evidence="5">3.6.1.-</ecNumber>
    </recommendedName>
</protein>
<proteinExistence type="inferred from homology"/>
<comment type="catalytic activity">
    <reaction evidence="2">
        <text>a 5'-end FAD-phospho-ribonucleoside in mRNA + H2O = a 5'-end phospho-ribonucleoside in mRNA + FAD + H(+)</text>
        <dbReference type="Rhea" id="RHEA:67492"/>
        <dbReference type="Rhea" id="RHEA-COMP:15692"/>
        <dbReference type="Rhea" id="RHEA-COMP:17275"/>
        <dbReference type="ChEBI" id="CHEBI:15377"/>
        <dbReference type="ChEBI" id="CHEBI:15378"/>
        <dbReference type="ChEBI" id="CHEBI:57692"/>
        <dbReference type="ChEBI" id="CHEBI:138282"/>
        <dbReference type="ChEBI" id="CHEBI:172372"/>
    </reaction>
    <physiologicalReaction direction="left-to-right" evidence="2">
        <dbReference type="Rhea" id="RHEA:67493"/>
    </physiologicalReaction>
</comment>
<keyword evidence="5" id="KW-0539">Nucleus</keyword>
<keyword evidence="5" id="KW-0540">Nuclease</keyword>
<comment type="subcellular location">
    <subcellularLocation>
        <location evidence="5">Nucleus</location>
    </subcellularLocation>
</comment>
<dbReference type="PANTHER" id="PTHR12395">
    <property type="entry name" value="DOM-3 RELATED"/>
    <property type="match status" value="1"/>
</dbReference>
<dbReference type="EC" id="3.6.1.-" evidence="5"/>
<dbReference type="Proteomes" id="UP001474421">
    <property type="component" value="Unassembled WGS sequence"/>
</dbReference>
<name>A0AAW1BUA5_CROAD</name>
<sequence>MTSRRLKIFLGPPFAFRPLRLGLDSGLTLGVRPLRGCRYSRCSAVTSRQTQTLMKPTASSRSFSREDDADECKIKQPRRDFKAPLTLPVTPSLYDAPFPFYRRPAEIGRFSLDAKRCFHGDARQLRYYAPPPSEGPSPGFDLRDGYRDRYVQRDDSIREGLEHLLKWIVQNRKQLQTEDKGKLLNADFVTWRGHFTKVLTTPYENREGWLLAVTLFRGTLYISEFETEAARKEREQRSEMLKELTYMGYKFEQYMCADSPDGIPDPTGVVNTNEAFCTVIRSRLGSHSLLFSGEVDCTDPRSPSPQPPTCYVELKTSKVMHSPAQRRSFYRHKLIKWWAQSFLPGVSQIVAGYRGPDGSVVGLETFETMQIFKLIRDDPGCWKPAVCMNFCAAFLAFLKTVVTEDNPKLVHLFAWNPGHPVSFTVHQDSQYRFLPDWYVDALSEEKPPTS</sequence>
<evidence type="ECO:0000259" key="6">
    <source>
        <dbReference type="Pfam" id="PF08652"/>
    </source>
</evidence>
<dbReference type="GO" id="GO:0003723">
    <property type="term" value="F:RNA binding"/>
    <property type="evidence" value="ECO:0007669"/>
    <property type="project" value="UniProtKB-KW"/>
</dbReference>
<dbReference type="GO" id="GO:0005829">
    <property type="term" value="C:cytosol"/>
    <property type="evidence" value="ECO:0007669"/>
    <property type="project" value="TreeGrafter"/>
</dbReference>
<evidence type="ECO:0000313" key="8">
    <source>
        <dbReference type="Proteomes" id="UP001474421"/>
    </source>
</evidence>
<evidence type="ECO:0000256" key="1">
    <source>
        <dbReference type="ARBA" id="ARBA00006562"/>
    </source>
</evidence>
<evidence type="ECO:0000256" key="4">
    <source>
        <dbReference type="ARBA" id="ARBA00049418"/>
    </source>
</evidence>
<keyword evidence="5" id="KW-0547">Nucleotide-binding</keyword>
<dbReference type="GO" id="GO:0005634">
    <property type="term" value="C:nucleus"/>
    <property type="evidence" value="ECO:0007669"/>
    <property type="project" value="UniProtKB-SubCell"/>
</dbReference>
<comment type="caution">
    <text evidence="7">The sequence shown here is derived from an EMBL/GenBank/DDBJ whole genome shotgun (WGS) entry which is preliminary data.</text>
</comment>